<name>A0A9N9K4Y6_9GLOM</name>
<feature type="non-terminal residue" evidence="1">
    <location>
        <position position="94"/>
    </location>
</feature>
<dbReference type="EMBL" id="CAJVPZ010080602">
    <property type="protein sequence ID" value="CAG8807853.1"/>
    <property type="molecule type" value="Genomic_DNA"/>
</dbReference>
<organism evidence="1 2">
    <name type="scientific">Racocetra fulgida</name>
    <dbReference type="NCBI Taxonomy" id="60492"/>
    <lineage>
        <taxon>Eukaryota</taxon>
        <taxon>Fungi</taxon>
        <taxon>Fungi incertae sedis</taxon>
        <taxon>Mucoromycota</taxon>
        <taxon>Glomeromycotina</taxon>
        <taxon>Glomeromycetes</taxon>
        <taxon>Diversisporales</taxon>
        <taxon>Gigasporaceae</taxon>
        <taxon>Racocetra</taxon>
    </lineage>
</organism>
<evidence type="ECO:0000313" key="1">
    <source>
        <dbReference type="EMBL" id="CAG8807853.1"/>
    </source>
</evidence>
<dbReference type="Proteomes" id="UP000789396">
    <property type="component" value="Unassembled WGS sequence"/>
</dbReference>
<comment type="caution">
    <text evidence="1">The sequence shown here is derived from an EMBL/GenBank/DDBJ whole genome shotgun (WGS) entry which is preliminary data.</text>
</comment>
<gene>
    <name evidence="1" type="ORF">RFULGI_LOCUS18424</name>
</gene>
<proteinExistence type="predicted"/>
<dbReference type="OrthoDB" id="10456828at2759"/>
<keyword evidence="2" id="KW-1185">Reference proteome</keyword>
<evidence type="ECO:0000313" key="2">
    <source>
        <dbReference type="Proteomes" id="UP000789396"/>
    </source>
</evidence>
<protein>
    <submittedName>
        <fullName evidence="1">3516_t:CDS:1</fullName>
    </submittedName>
</protein>
<accession>A0A9N9K4Y6</accession>
<feature type="non-terminal residue" evidence="1">
    <location>
        <position position="1"/>
    </location>
</feature>
<dbReference type="AlphaFoldDB" id="A0A9N9K4Y6"/>
<reference evidence="1" key="1">
    <citation type="submission" date="2021-06" db="EMBL/GenBank/DDBJ databases">
        <authorList>
            <person name="Kallberg Y."/>
            <person name="Tangrot J."/>
            <person name="Rosling A."/>
        </authorList>
    </citation>
    <scope>NUCLEOTIDE SEQUENCE</scope>
    <source>
        <strain evidence="1">IN212</strain>
    </source>
</reference>
<sequence length="94" mass="11039">FENLESDIKSDQITDSESKIIQNTTDTFTAQTSTSKSIVKPKRKNYRKWGLIWNYYDKHVDSITKIKIDIYKVIIQKGNKEIKCEKEVTYDNST</sequence>